<feature type="transmembrane region" description="Helical" evidence="7">
    <location>
        <begin position="307"/>
        <end position="336"/>
    </location>
</feature>
<keyword evidence="4 7" id="KW-0812">Transmembrane</keyword>
<dbReference type="GO" id="GO:0022857">
    <property type="term" value="F:transmembrane transporter activity"/>
    <property type="evidence" value="ECO:0007669"/>
    <property type="project" value="InterPro"/>
</dbReference>
<feature type="transmembrane region" description="Helical" evidence="7">
    <location>
        <begin position="162"/>
        <end position="182"/>
    </location>
</feature>
<evidence type="ECO:0000256" key="4">
    <source>
        <dbReference type="ARBA" id="ARBA00022692"/>
    </source>
</evidence>
<evidence type="ECO:0000313" key="8">
    <source>
        <dbReference type="EMBL" id="RDV00025.1"/>
    </source>
</evidence>
<dbReference type="EMBL" id="QRGA01000003">
    <property type="protein sequence ID" value="RDV00025.1"/>
    <property type="molecule type" value="Genomic_DNA"/>
</dbReference>
<dbReference type="PANTHER" id="PTHR43266:SF2">
    <property type="entry name" value="MAJOR FACILITATOR SUPERFAMILY (MFS) PROFILE DOMAIN-CONTAINING PROTEIN"/>
    <property type="match status" value="1"/>
</dbReference>
<feature type="transmembrane region" description="Helical" evidence="7">
    <location>
        <begin position="232"/>
        <end position="254"/>
    </location>
</feature>
<accession>A0A3D8K585</accession>
<reference evidence="8 9" key="1">
    <citation type="submission" date="2018-08" db="EMBL/GenBank/DDBJ databases">
        <title>Paraburkholderia sp. DHOM06 isolated from forest soil.</title>
        <authorList>
            <person name="Gao Z.-H."/>
            <person name="Qiu L.-H."/>
        </authorList>
    </citation>
    <scope>NUCLEOTIDE SEQUENCE [LARGE SCALE GENOMIC DNA]</scope>
    <source>
        <strain evidence="8 9">DHOM06</strain>
    </source>
</reference>
<dbReference type="SUPFAM" id="SSF103473">
    <property type="entry name" value="MFS general substrate transporter"/>
    <property type="match status" value="1"/>
</dbReference>
<feature type="transmembrane region" description="Helical" evidence="7">
    <location>
        <begin position="88"/>
        <end position="109"/>
    </location>
</feature>
<dbReference type="PANTHER" id="PTHR43266">
    <property type="entry name" value="MACROLIDE-EFFLUX PROTEIN"/>
    <property type="match status" value="1"/>
</dbReference>
<dbReference type="InterPro" id="IPR036259">
    <property type="entry name" value="MFS_trans_sf"/>
</dbReference>
<dbReference type="AlphaFoldDB" id="A0A3D8K585"/>
<evidence type="ECO:0000256" key="5">
    <source>
        <dbReference type="ARBA" id="ARBA00022989"/>
    </source>
</evidence>
<dbReference type="GO" id="GO:0005886">
    <property type="term" value="C:plasma membrane"/>
    <property type="evidence" value="ECO:0007669"/>
    <property type="project" value="UniProtKB-SubCell"/>
</dbReference>
<evidence type="ECO:0000256" key="6">
    <source>
        <dbReference type="ARBA" id="ARBA00023136"/>
    </source>
</evidence>
<organism evidence="8 9">
    <name type="scientific">Trinickia dinghuensis</name>
    <dbReference type="NCBI Taxonomy" id="2291023"/>
    <lineage>
        <taxon>Bacteria</taxon>
        <taxon>Pseudomonadati</taxon>
        <taxon>Pseudomonadota</taxon>
        <taxon>Betaproteobacteria</taxon>
        <taxon>Burkholderiales</taxon>
        <taxon>Burkholderiaceae</taxon>
        <taxon>Trinickia</taxon>
    </lineage>
</organism>
<evidence type="ECO:0000256" key="1">
    <source>
        <dbReference type="ARBA" id="ARBA00004651"/>
    </source>
</evidence>
<keyword evidence="3" id="KW-1003">Cell membrane</keyword>
<feature type="transmembrane region" description="Helical" evidence="7">
    <location>
        <begin position="50"/>
        <end position="68"/>
    </location>
</feature>
<dbReference type="Proteomes" id="UP000256838">
    <property type="component" value="Unassembled WGS sequence"/>
</dbReference>
<keyword evidence="9" id="KW-1185">Reference proteome</keyword>
<feature type="transmembrane region" description="Helical" evidence="7">
    <location>
        <begin position="380"/>
        <end position="404"/>
    </location>
</feature>
<proteinExistence type="predicted"/>
<evidence type="ECO:0000256" key="2">
    <source>
        <dbReference type="ARBA" id="ARBA00022448"/>
    </source>
</evidence>
<dbReference type="Gene3D" id="1.20.1250.20">
    <property type="entry name" value="MFS general substrate transporter like domains"/>
    <property type="match status" value="1"/>
</dbReference>
<gene>
    <name evidence="8" type="ORF">DWV00_06485</name>
</gene>
<keyword evidence="2" id="KW-0813">Transport</keyword>
<dbReference type="CDD" id="cd06173">
    <property type="entry name" value="MFS_MefA_like"/>
    <property type="match status" value="1"/>
</dbReference>
<evidence type="ECO:0000313" key="9">
    <source>
        <dbReference type="Proteomes" id="UP000256838"/>
    </source>
</evidence>
<name>A0A3D8K585_9BURK</name>
<dbReference type="InterPro" id="IPR011701">
    <property type="entry name" value="MFS"/>
</dbReference>
<dbReference type="RefSeq" id="WP_115532693.1">
    <property type="nucleotide sequence ID" value="NZ_QRGA01000003.1"/>
</dbReference>
<keyword evidence="6 7" id="KW-0472">Membrane</keyword>
<sequence length="411" mass="42720">MLAMLRKERRLSVLLTGNLLSQIGDGVHEFVFIVTVLHATHANVALSGAIYFFRFIPYVVLGPLGGALSDRWPRRSLMIHADLARMAITVAFCLLLSSGRVGMTALALIGMSMTAFRTVFQPAFQGTIPALVRAEHLPAANGATQMAAELGGLVGPALGGTLLYAVAAPGYVLAIDAATYLVSALCIRHAIAVPALAESKSEHATPTRSTTLCGLYREFGANFKAALVRRDLFVSIGYSALCILFVGAALRVLIPTMLKGAGFADSMIGYAMSFLALGAVIGALLCGSISRDFSTPSLMSYWRCYGFTLALLPLCAISAPVTLAGCFALGAIGAFVDVVLPTNIQRLSTEANVGKNFSLFSTLANTSEAMSGAFAGALSVVAPVGIGISVIGIAVVAVGCVGAARAAIRHD</sequence>
<keyword evidence="5 7" id="KW-1133">Transmembrane helix</keyword>
<comment type="caution">
    <text evidence="8">The sequence shown here is derived from an EMBL/GenBank/DDBJ whole genome shotgun (WGS) entry which is preliminary data.</text>
</comment>
<dbReference type="OrthoDB" id="9775268at2"/>
<evidence type="ECO:0000256" key="3">
    <source>
        <dbReference type="ARBA" id="ARBA00022475"/>
    </source>
</evidence>
<protein>
    <submittedName>
        <fullName evidence="8">MFS transporter</fullName>
    </submittedName>
</protein>
<feature type="transmembrane region" description="Helical" evidence="7">
    <location>
        <begin position="266"/>
        <end position="286"/>
    </location>
</feature>
<evidence type="ECO:0000256" key="7">
    <source>
        <dbReference type="SAM" id="Phobius"/>
    </source>
</evidence>
<comment type="subcellular location">
    <subcellularLocation>
        <location evidence="1">Cell membrane</location>
        <topology evidence="1">Multi-pass membrane protein</topology>
    </subcellularLocation>
</comment>
<dbReference type="Pfam" id="PF07690">
    <property type="entry name" value="MFS_1"/>
    <property type="match status" value="1"/>
</dbReference>